<dbReference type="EMBL" id="JANTQA010000026">
    <property type="protein sequence ID" value="KAJ3442540.1"/>
    <property type="molecule type" value="Genomic_DNA"/>
</dbReference>
<evidence type="ECO:0000313" key="7">
    <source>
        <dbReference type="Proteomes" id="UP001146793"/>
    </source>
</evidence>
<dbReference type="NCBIfam" id="TIGR00283">
    <property type="entry name" value="arch_pth2"/>
    <property type="match status" value="1"/>
</dbReference>
<comment type="caution">
    <text evidence="6">The sequence shown here is derived from an EMBL/GenBank/DDBJ whole genome shotgun (WGS) entry which is preliminary data.</text>
</comment>
<evidence type="ECO:0000313" key="6">
    <source>
        <dbReference type="EMBL" id="KAJ3442540.1"/>
    </source>
</evidence>
<dbReference type="Pfam" id="PF01981">
    <property type="entry name" value="PTH2"/>
    <property type="match status" value="1"/>
</dbReference>
<evidence type="ECO:0000256" key="3">
    <source>
        <dbReference type="ARBA" id="ARBA00038050"/>
    </source>
</evidence>
<dbReference type="FunFam" id="3.40.1490.10:FF:000001">
    <property type="entry name" value="Peptidyl-tRNA hydrolase 2"/>
    <property type="match status" value="1"/>
</dbReference>
<feature type="region of interest" description="Disordered" evidence="5">
    <location>
        <begin position="1"/>
        <end position="33"/>
    </location>
</feature>
<protein>
    <recommendedName>
        <fullName evidence="1">peptidyl-tRNA hydrolase</fullName>
        <ecNumber evidence="1">3.1.1.29</ecNumber>
    </recommendedName>
</protein>
<dbReference type="SUPFAM" id="SSF102462">
    <property type="entry name" value="Peptidyl-tRNA hydrolase II"/>
    <property type="match status" value="1"/>
</dbReference>
<evidence type="ECO:0000256" key="5">
    <source>
        <dbReference type="SAM" id="MobiDB-lite"/>
    </source>
</evidence>
<dbReference type="EC" id="3.1.1.29" evidence="1"/>
<accession>A0AAV7ZRC8</accession>
<dbReference type="PANTHER" id="PTHR12649">
    <property type="entry name" value="PEPTIDYL-TRNA HYDROLASE 2"/>
    <property type="match status" value="1"/>
</dbReference>
<keyword evidence="2 6" id="KW-0378">Hydrolase</keyword>
<dbReference type="GO" id="GO:0004045">
    <property type="term" value="F:peptidyl-tRNA hydrolase activity"/>
    <property type="evidence" value="ECO:0007669"/>
    <property type="project" value="UniProtKB-EC"/>
</dbReference>
<organism evidence="6 7">
    <name type="scientific">Anaeramoeba flamelloides</name>
    <dbReference type="NCBI Taxonomy" id="1746091"/>
    <lineage>
        <taxon>Eukaryota</taxon>
        <taxon>Metamonada</taxon>
        <taxon>Anaeramoebidae</taxon>
        <taxon>Anaeramoeba</taxon>
    </lineage>
</organism>
<dbReference type="PANTHER" id="PTHR12649:SF11">
    <property type="entry name" value="PEPTIDYL-TRNA HYDROLASE 2, MITOCHONDRIAL"/>
    <property type="match status" value="1"/>
</dbReference>
<comment type="catalytic activity">
    <reaction evidence="4">
        <text>an N-acyl-L-alpha-aminoacyl-tRNA + H2O = an N-acyl-L-amino acid + a tRNA + H(+)</text>
        <dbReference type="Rhea" id="RHEA:54448"/>
        <dbReference type="Rhea" id="RHEA-COMP:10123"/>
        <dbReference type="Rhea" id="RHEA-COMP:13883"/>
        <dbReference type="ChEBI" id="CHEBI:15377"/>
        <dbReference type="ChEBI" id="CHEBI:15378"/>
        <dbReference type="ChEBI" id="CHEBI:59874"/>
        <dbReference type="ChEBI" id="CHEBI:78442"/>
        <dbReference type="ChEBI" id="CHEBI:138191"/>
        <dbReference type="EC" id="3.1.1.29"/>
    </reaction>
</comment>
<dbReference type="InterPro" id="IPR023476">
    <property type="entry name" value="Pep_tRNA_hydro_II_dom_sf"/>
</dbReference>
<comment type="similarity">
    <text evidence="3">Belongs to the PTH2 family.</text>
</comment>
<dbReference type="AlphaFoldDB" id="A0AAV7ZRC8"/>
<feature type="compositionally biased region" description="Basic and acidic residues" evidence="5">
    <location>
        <begin position="1"/>
        <end position="27"/>
    </location>
</feature>
<sequence length="234" mass="26656">MSQNKEQEQKQEQEQEQEKEKVTEKKITNQKKRSPCCTISFAEGWLAHKESMIEKNKKKQKELRIKNMNSKNKERKQKEEQNKRKQLALKKQIDFETHLDLTTLTVNPYPPLEKNAHLFKMVIVVNTSLGMKTGKIGAQCSHATLGAYKLALKTQPLALQFWENQSQQAKIALCGRDKKHLKLLKSWAKKLNIPCSSIKDAGRTQIASGSMTALAIGPAFIPIINQITGHLKLL</sequence>
<reference evidence="6" key="1">
    <citation type="submission" date="2022-08" db="EMBL/GenBank/DDBJ databases">
        <title>Novel sulphate-reducing endosymbionts in the free-living metamonad Anaeramoeba.</title>
        <authorList>
            <person name="Jerlstrom-Hultqvist J."/>
            <person name="Cepicka I."/>
            <person name="Gallot-Lavallee L."/>
            <person name="Salas-Leiva D."/>
            <person name="Curtis B.A."/>
            <person name="Zahonova K."/>
            <person name="Pipaliya S."/>
            <person name="Dacks J."/>
            <person name="Roger A.J."/>
        </authorList>
    </citation>
    <scope>NUCLEOTIDE SEQUENCE</scope>
    <source>
        <strain evidence="6">Busselton2</strain>
    </source>
</reference>
<evidence type="ECO:0000256" key="2">
    <source>
        <dbReference type="ARBA" id="ARBA00022801"/>
    </source>
</evidence>
<evidence type="ECO:0000256" key="1">
    <source>
        <dbReference type="ARBA" id="ARBA00013260"/>
    </source>
</evidence>
<feature type="region of interest" description="Disordered" evidence="5">
    <location>
        <begin position="55"/>
        <end position="85"/>
    </location>
</feature>
<dbReference type="CDD" id="cd02430">
    <property type="entry name" value="PTH2"/>
    <property type="match status" value="1"/>
</dbReference>
<evidence type="ECO:0000256" key="4">
    <source>
        <dbReference type="ARBA" id="ARBA00048707"/>
    </source>
</evidence>
<dbReference type="Proteomes" id="UP001146793">
    <property type="component" value="Unassembled WGS sequence"/>
</dbReference>
<name>A0AAV7ZRC8_9EUKA</name>
<proteinExistence type="inferred from homology"/>
<dbReference type="GO" id="GO:0005829">
    <property type="term" value="C:cytosol"/>
    <property type="evidence" value="ECO:0007669"/>
    <property type="project" value="TreeGrafter"/>
</dbReference>
<dbReference type="InterPro" id="IPR002833">
    <property type="entry name" value="PTH2"/>
</dbReference>
<dbReference type="Gene3D" id="3.40.1490.10">
    <property type="entry name" value="Bit1"/>
    <property type="match status" value="1"/>
</dbReference>
<gene>
    <name evidence="6" type="ORF">M0812_12277</name>
</gene>